<protein>
    <recommendedName>
        <fullName evidence="2">adenylate kinase</fullName>
        <ecNumber evidence="2">2.7.4.3</ecNumber>
    </recommendedName>
</protein>
<dbReference type="AlphaFoldDB" id="A0A646QF82"/>
<dbReference type="EMBL" id="GHBY01000057">
    <property type="protein sequence ID" value="MUP40234.1"/>
    <property type="molecule type" value="Transcribed_RNA"/>
</dbReference>
<evidence type="ECO:0000256" key="4">
    <source>
        <dbReference type="ARBA" id="ARBA00022679"/>
    </source>
</evidence>
<keyword evidence="6 8" id="KW-0418">Kinase</keyword>
<accession>A0A646QF82</accession>
<evidence type="ECO:0000256" key="5">
    <source>
        <dbReference type="ARBA" id="ARBA00022741"/>
    </source>
</evidence>
<dbReference type="GO" id="GO:0004017">
    <property type="term" value="F:AMP kinase activity"/>
    <property type="evidence" value="ECO:0007669"/>
    <property type="project" value="UniProtKB-EC"/>
</dbReference>
<evidence type="ECO:0000256" key="2">
    <source>
        <dbReference type="ARBA" id="ARBA00012955"/>
    </source>
</evidence>
<evidence type="ECO:0000256" key="7">
    <source>
        <dbReference type="ARBA" id="ARBA00022840"/>
    </source>
</evidence>
<keyword evidence="4 8" id="KW-0808">Transferase</keyword>
<dbReference type="Pfam" id="PF00406">
    <property type="entry name" value="ADK"/>
    <property type="match status" value="1"/>
</dbReference>
<dbReference type="InterPro" id="IPR033690">
    <property type="entry name" value="Adenylat_kinase_CS"/>
</dbReference>
<keyword evidence="7" id="KW-0067">ATP-binding</keyword>
<evidence type="ECO:0000313" key="9">
    <source>
        <dbReference type="EMBL" id="MUP40234.1"/>
    </source>
</evidence>
<evidence type="ECO:0000256" key="6">
    <source>
        <dbReference type="ARBA" id="ARBA00022777"/>
    </source>
</evidence>
<dbReference type="Gene3D" id="3.40.50.300">
    <property type="entry name" value="P-loop containing nucleotide triphosphate hydrolases"/>
    <property type="match status" value="1"/>
</dbReference>
<sequence length="210" mass="23613">MADEDKIERSNVDITPLKESQVPIIFVIGGPGCGKGTQCQKVVERYGFTHLSTGDLLRDEVKSGSKRGMKIANIMKKGELVSLDVVLDLLKESMIKHLPASKGYLIDGYPREVNQGIQFESQIKPCSMVLFFDVSDKTMTERCMKRGETSGRADDNEETIKKRLETFHKISQPVVHHYEKKVKIIQAEVEPSTLFQESVMPHFEALVASK</sequence>
<organism evidence="9">
    <name type="scientific">Hemiscolopendra marginata</name>
    <dbReference type="NCBI Taxonomy" id="943146"/>
    <lineage>
        <taxon>Eukaryota</taxon>
        <taxon>Metazoa</taxon>
        <taxon>Ecdysozoa</taxon>
        <taxon>Arthropoda</taxon>
        <taxon>Myriapoda</taxon>
        <taxon>Chilopoda</taxon>
        <taxon>Pleurostigmophora</taxon>
        <taxon>Scolopendromorpha</taxon>
        <taxon>Scolopendridae</taxon>
        <taxon>Hemiscolopendra</taxon>
    </lineage>
</organism>
<dbReference type="EC" id="2.7.4.3" evidence="2"/>
<dbReference type="GO" id="GO:0005737">
    <property type="term" value="C:cytoplasm"/>
    <property type="evidence" value="ECO:0007669"/>
    <property type="project" value="UniProtKB-SubCell"/>
</dbReference>
<dbReference type="CDD" id="cd01428">
    <property type="entry name" value="ADK"/>
    <property type="match status" value="1"/>
</dbReference>
<comment type="subcellular location">
    <subcellularLocation>
        <location evidence="1">Cytoplasm</location>
    </subcellularLocation>
</comment>
<dbReference type="FunFam" id="3.40.50.300:FF:000315">
    <property type="entry name" value="Adenylate kinase 1"/>
    <property type="match status" value="1"/>
</dbReference>
<dbReference type="PROSITE" id="PS00113">
    <property type="entry name" value="ADENYLATE_KINASE"/>
    <property type="match status" value="1"/>
</dbReference>
<dbReference type="InterPro" id="IPR000850">
    <property type="entry name" value="Adenylat/UMP-CMP_kin"/>
</dbReference>
<dbReference type="InterPro" id="IPR027417">
    <property type="entry name" value="P-loop_NTPase"/>
</dbReference>
<dbReference type="HAMAP" id="MF_00235">
    <property type="entry name" value="Adenylate_kinase_Adk"/>
    <property type="match status" value="1"/>
</dbReference>
<evidence type="ECO:0000256" key="1">
    <source>
        <dbReference type="ARBA" id="ARBA00004496"/>
    </source>
</evidence>
<dbReference type="GO" id="GO:0005524">
    <property type="term" value="F:ATP binding"/>
    <property type="evidence" value="ECO:0007669"/>
    <property type="project" value="UniProtKB-KW"/>
</dbReference>
<evidence type="ECO:0000256" key="8">
    <source>
        <dbReference type="RuleBase" id="RU003330"/>
    </source>
</evidence>
<name>A0A646QF82_9MYRI</name>
<reference evidence="9" key="1">
    <citation type="submission" date="2018-11" db="EMBL/GenBank/DDBJ databases">
        <title>Venom-gland transcriptomics and venom proteomics of the Florida green centipede (Hemiscolopendra marginata) reveal sex-based variation in a centipede venom.</title>
        <authorList>
            <person name="Nystrom G.S."/>
            <person name="Ward M.J."/>
            <person name="Ellsworth S.A."/>
            <person name="Rokyta D.R."/>
        </authorList>
    </citation>
    <scope>NUCLEOTIDE SEQUENCE</scope>
    <source>
        <tissue evidence="9">Venom gland</tissue>
    </source>
</reference>
<dbReference type="PRINTS" id="PR00094">
    <property type="entry name" value="ADENYLTKNASE"/>
</dbReference>
<comment type="similarity">
    <text evidence="8">Belongs to the adenylate kinase family.</text>
</comment>
<evidence type="ECO:0000256" key="3">
    <source>
        <dbReference type="ARBA" id="ARBA00022490"/>
    </source>
</evidence>
<proteinExistence type="inferred from homology"/>
<dbReference type="SUPFAM" id="SSF52540">
    <property type="entry name" value="P-loop containing nucleoside triphosphate hydrolases"/>
    <property type="match status" value="1"/>
</dbReference>
<keyword evidence="5" id="KW-0547">Nucleotide-binding</keyword>
<dbReference type="PANTHER" id="PTHR23359">
    <property type="entry name" value="NUCLEOTIDE KINASE"/>
    <property type="match status" value="1"/>
</dbReference>
<keyword evidence="3" id="KW-0963">Cytoplasm</keyword>